<reference evidence="1 2" key="1">
    <citation type="submission" date="2013-12" db="EMBL/GenBank/DDBJ databases">
        <authorList>
            <consortium name="DOE Joint Genome Institute"/>
            <person name="Smidt H."/>
            <person name="Huntemann M."/>
            <person name="Han J."/>
            <person name="Chen A."/>
            <person name="Kyrpides N."/>
            <person name="Mavromatis K."/>
            <person name="Markowitz V."/>
            <person name="Palaniappan K."/>
            <person name="Ivanova N."/>
            <person name="Schaumberg A."/>
            <person name="Pati A."/>
            <person name="Liolios K."/>
            <person name="Nordberg H.P."/>
            <person name="Cantor M.N."/>
            <person name="Hua S.X."/>
            <person name="Woyke T."/>
        </authorList>
    </citation>
    <scope>NUCLEOTIDE SEQUENCE [LARGE SCALE GENOMIC DNA]</scope>
    <source>
        <strain evidence="2">DSM 15288</strain>
    </source>
</reference>
<sequence length="156" mass="17437">MLLLLLFISGCASKPGLTQDDNYSIVVISPKGQVQNIPVQLKWNSNKVVVQNLLMETTFILSDLRTSENPPNESALANSTVLLKAQFPQSRVFNLNIDGRVQDFNLDSIEIEVEGPHQGRVILNETQTLQGIPDSNLKPTFDEFMNMLRTSTSEDF</sequence>
<accession>W0ECD7</accession>
<dbReference type="EMBL" id="CP007032">
    <property type="protein sequence ID" value="AHF06721.1"/>
    <property type="molecule type" value="Genomic_DNA"/>
</dbReference>
<dbReference type="KEGG" id="dmt:DESME_06350"/>
<name>W0ECD7_9FIRM</name>
<proteinExistence type="predicted"/>
<dbReference type="Proteomes" id="UP000010847">
    <property type="component" value="Chromosome"/>
</dbReference>
<dbReference type="eggNOG" id="ENOG50348IW">
    <property type="taxonomic scope" value="Bacteria"/>
</dbReference>
<protein>
    <submittedName>
        <fullName evidence="1">Uncharacterized protein</fullName>
    </submittedName>
</protein>
<gene>
    <name evidence="1" type="ORF">DESME_06350</name>
</gene>
<evidence type="ECO:0000313" key="1">
    <source>
        <dbReference type="EMBL" id="AHF06721.1"/>
    </source>
</evidence>
<dbReference type="HOGENOM" id="CLU_1583850_0_0_9"/>
<dbReference type="AlphaFoldDB" id="W0ECD7"/>
<organism evidence="1 2">
    <name type="scientific">Desulfitobacterium metallireducens DSM 15288</name>
    <dbReference type="NCBI Taxonomy" id="871968"/>
    <lineage>
        <taxon>Bacteria</taxon>
        <taxon>Bacillati</taxon>
        <taxon>Bacillota</taxon>
        <taxon>Clostridia</taxon>
        <taxon>Eubacteriales</taxon>
        <taxon>Desulfitobacteriaceae</taxon>
        <taxon>Desulfitobacterium</taxon>
    </lineage>
</organism>
<keyword evidence="2" id="KW-1185">Reference proteome</keyword>
<evidence type="ECO:0000313" key="2">
    <source>
        <dbReference type="Proteomes" id="UP000010847"/>
    </source>
</evidence>